<dbReference type="HOGENOM" id="CLU_1544329_0_0_6"/>
<reference evidence="1 2" key="1">
    <citation type="submission" date="2013-02" db="EMBL/GenBank/DDBJ databases">
        <title>The Genome Sequence of Acinetobacter sp. NIPH 758.</title>
        <authorList>
            <consortium name="The Broad Institute Genome Sequencing Platform"/>
            <consortium name="The Broad Institute Genome Sequencing Center for Infectious Disease"/>
            <person name="Cerqueira G."/>
            <person name="Feldgarden M."/>
            <person name="Courvalin P."/>
            <person name="Perichon B."/>
            <person name="Grillot-Courvalin C."/>
            <person name="Clermont D."/>
            <person name="Rocha E."/>
            <person name="Yoon E.-J."/>
            <person name="Nemec A."/>
            <person name="Walker B."/>
            <person name="Young S.K."/>
            <person name="Zeng Q."/>
            <person name="Gargeya S."/>
            <person name="Fitzgerald M."/>
            <person name="Haas B."/>
            <person name="Abouelleil A."/>
            <person name="Alvarado L."/>
            <person name="Arachchi H.M."/>
            <person name="Berlin A.M."/>
            <person name="Chapman S.B."/>
            <person name="Dewar J."/>
            <person name="Goldberg J."/>
            <person name="Griggs A."/>
            <person name="Gujja S."/>
            <person name="Hansen M."/>
            <person name="Howarth C."/>
            <person name="Imamovic A."/>
            <person name="Larimer J."/>
            <person name="McCowan C."/>
            <person name="Murphy C."/>
            <person name="Neiman D."/>
            <person name="Pearson M."/>
            <person name="Priest M."/>
            <person name="Roberts A."/>
            <person name="Saif S."/>
            <person name="Shea T."/>
            <person name="Sisk P."/>
            <person name="Sykes S."/>
            <person name="Wortman J."/>
            <person name="Nusbaum C."/>
            <person name="Birren B."/>
        </authorList>
    </citation>
    <scope>NUCLEOTIDE SEQUENCE [LARGE SCALE GENOMIC DNA]</scope>
    <source>
        <strain evidence="1 2">NIPH 758</strain>
    </source>
</reference>
<name>N8W9E7_9GAMM</name>
<protein>
    <submittedName>
        <fullName evidence="1">Uncharacterized protein</fullName>
    </submittedName>
</protein>
<accession>N8W9E7</accession>
<dbReference type="EMBL" id="APPC01000018">
    <property type="protein sequence ID" value="ENU91524.1"/>
    <property type="molecule type" value="Genomic_DNA"/>
</dbReference>
<evidence type="ECO:0000313" key="1">
    <source>
        <dbReference type="EMBL" id="ENU91524.1"/>
    </source>
</evidence>
<evidence type="ECO:0000313" key="2">
    <source>
        <dbReference type="Proteomes" id="UP000013049"/>
    </source>
</evidence>
<comment type="caution">
    <text evidence="1">The sequence shown here is derived from an EMBL/GenBank/DDBJ whole genome shotgun (WGS) entry which is preliminary data.</text>
</comment>
<dbReference type="Proteomes" id="UP000013049">
    <property type="component" value="Unassembled WGS sequence"/>
</dbReference>
<organism evidence="1 2">
    <name type="scientific">Acinetobacter vivianii</name>
    <dbReference type="NCBI Taxonomy" id="1776742"/>
    <lineage>
        <taxon>Bacteria</taxon>
        <taxon>Pseudomonadati</taxon>
        <taxon>Pseudomonadota</taxon>
        <taxon>Gammaproteobacteria</taxon>
        <taxon>Moraxellales</taxon>
        <taxon>Moraxellaceae</taxon>
        <taxon>Acinetobacter</taxon>
    </lineage>
</organism>
<dbReference type="AlphaFoldDB" id="N8W9E7"/>
<proteinExistence type="predicted"/>
<sequence length="173" mass="20849">MNREAIKSLISKNIRLDKDLPFYVFKENHYIFWFFERPLLDYKDILDSLIHINLTNFKNEIFITFGNLNKENFSYYSFINKDELESINGLEESRLEYPIIIMNKNCDWLAFESSREEIGVIALKTNRPDSKEIERKFNKIFITMSELEQIREKEGWYSKVAATFILNYYSHLK</sequence>
<gene>
    <name evidence="1" type="ORF">F971_02616</name>
</gene>
<dbReference type="RefSeq" id="WP_004772217.1">
    <property type="nucleotide sequence ID" value="NZ_KB849357.1"/>
</dbReference>